<evidence type="ECO:0000256" key="2">
    <source>
        <dbReference type="SAM" id="Coils"/>
    </source>
</evidence>
<organism evidence="5 6">
    <name type="scientific">Streptomyces sp. 900105245</name>
    <dbReference type="NCBI Taxonomy" id="3154379"/>
    <lineage>
        <taxon>Bacteria</taxon>
        <taxon>Bacillati</taxon>
        <taxon>Actinomycetota</taxon>
        <taxon>Actinomycetes</taxon>
        <taxon>Kitasatosporales</taxon>
        <taxon>Streptomycetaceae</taxon>
        <taxon>Streptomyces</taxon>
    </lineage>
</organism>
<sequence length="1059" mass="119215">MGDTAVIPLTLLPGRTDTTRIGRDRLELLTALIEAPAFDPLFRDTLIFIPPQHPVYAWQCAVDGCLRIRRVSHNLCNTHNLEWEQAERTGQTKRAFMDAATALPAARGVDYGRCLICPDRPAVSATTRLCQQHQTRWQYGEAAGMDRDQFEPWARTQHPLPGYGLCKARCPFLACTSLGLCLQHLNRYNIDNRPGTARSQNSRGPSKDGQPLPVTYGDEKAFHTWCAATEPVTQPGLVNLHCLPALLRAEIQWGLHAHAQSAQHSEWTTNGVRNLVRYCWRGSFTSLMDLRDADCKDLTRKQTDSEVRKIIWEIINGLRCVYYSPSDTKDAGFLETDHFGRRFKNSQSHFNITAVPQRWLRDLLWDHLAEWLRSPQCPRTRGPFDQMRRAAVELGVFLETDAPDAGHDPTVLRREHAERFVADQRHRARHGMPSLGMVLVDGRSPTVTDLSCQFVFNGARKLLYSAITAGHAEHLGIDTGFLTAIPFGGAGLKQRSRNPFSDDVARALTDETNLRRLEQLDLNDRGLRDIWETIVATGRRCSEVVGLRLDCIGRYRGLAMLWHDQTKVGNYNEGIRIPEPVYQRLDARRTTTLQLFEKRYGRTPAAAERPGLALFPSRIRNPNGRQPISYGHFNERFRTWIAGLDLGGAYVAHQARHTLATNLLRAGATLTHIRRYLGQLSERMAEHYVKITNSDLEDVLNTIWVAGPGAPTPGELLSGDTTSIDRETALALALDLSRRSTPADGGFCTYQPVVDGGACPWKLDCENCDNFVLSGADLLYWRRKAEQWRSIAENAPDDATADYLHTVFEPTAKAIKGLEQALAAPRHPRRSPHPRPAATPGLLPPHLEHRLPRPRPRRTTGPRRHPREAMSTSRTDAAVRARRRTTQEMLERLQTALSAAARDHMPVTVAALARTARVSRTFLYQNQQARALVEQATRSNRGASATGCSPTQPAWRERALNAEEALTQAQREIRTQRTHIAELLGKIRDLEHDLPEGSLQRIVTENTALKQQVRQLTQDKQHVEERLASARQNNRFLDKRTADLEAQLAPYLTTQPPDL</sequence>
<gene>
    <name evidence="5" type="ORF">ABT272_29905</name>
</gene>
<evidence type="ECO:0000256" key="3">
    <source>
        <dbReference type="SAM" id="MobiDB-lite"/>
    </source>
</evidence>
<dbReference type="RefSeq" id="WP_352064843.1">
    <property type="nucleotide sequence ID" value="NZ_JBEPAZ010000034.1"/>
</dbReference>
<feature type="region of interest" description="Disordered" evidence="3">
    <location>
        <begin position="192"/>
        <end position="213"/>
    </location>
</feature>
<protein>
    <submittedName>
        <fullName evidence="5">DUF6262 family protein</fullName>
    </submittedName>
</protein>
<evidence type="ECO:0000259" key="4">
    <source>
        <dbReference type="PROSITE" id="PS51898"/>
    </source>
</evidence>
<reference evidence="5 6" key="1">
    <citation type="submission" date="2024-06" db="EMBL/GenBank/DDBJ databases">
        <title>The Natural Products Discovery Center: Release of the First 8490 Sequenced Strains for Exploring Actinobacteria Biosynthetic Diversity.</title>
        <authorList>
            <person name="Kalkreuter E."/>
            <person name="Kautsar S.A."/>
            <person name="Yang D."/>
            <person name="Bader C.D."/>
            <person name="Teijaro C.N."/>
            <person name="Fluegel L."/>
            <person name="Davis C.M."/>
            <person name="Simpson J.R."/>
            <person name="Lauterbach L."/>
            <person name="Steele A.D."/>
            <person name="Gui C."/>
            <person name="Meng S."/>
            <person name="Li G."/>
            <person name="Viehrig K."/>
            <person name="Ye F."/>
            <person name="Su P."/>
            <person name="Kiefer A.F."/>
            <person name="Nichols A."/>
            <person name="Cepeda A.J."/>
            <person name="Yan W."/>
            <person name="Fan B."/>
            <person name="Jiang Y."/>
            <person name="Adhikari A."/>
            <person name="Zheng C.-J."/>
            <person name="Schuster L."/>
            <person name="Cowan T.M."/>
            <person name="Smanski M.J."/>
            <person name="Chevrette M.G."/>
            <person name="De Carvalho L.P.S."/>
            <person name="Shen B."/>
        </authorList>
    </citation>
    <scope>NUCLEOTIDE SEQUENCE [LARGE SCALE GENOMIC DNA]</scope>
    <source>
        <strain evidence="5 6">NPDC001166</strain>
    </source>
</reference>
<dbReference type="InterPro" id="IPR046229">
    <property type="entry name" value="TnpC-like"/>
</dbReference>
<feature type="compositionally biased region" description="Low complexity" evidence="3">
    <location>
        <begin position="836"/>
        <end position="845"/>
    </location>
</feature>
<evidence type="ECO:0000256" key="1">
    <source>
        <dbReference type="ARBA" id="ARBA00023172"/>
    </source>
</evidence>
<dbReference type="InterPro" id="IPR002104">
    <property type="entry name" value="Integrase_catalytic"/>
</dbReference>
<dbReference type="InterPro" id="IPR011010">
    <property type="entry name" value="DNA_brk_join_enz"/>
</dbReference>
<keyword evidence="6" id="KW-1185">Reference proteome</keyword>
<dbReference type="Proteomes" id="UP001470023">
    <property type="component" value="Unassembled WGS sequence"/>
</dbReference>
<dbReference type="SUPFAM" id="SSF56349">
    <property type="entry name" value="DNA breaking-rejoining enzymes"/>
    <property type="match status" value="1"/>
</dbReference>
<dbReference type="InterPro" id="IPR013762">
    <property type="entry name" value="Integrase-like_cat_sf"/>
</dbReference>
<accession>A0ABV1UDW9</accession>
<name>A0ABV1UDW9_9ACTN</name>
<comment type="caution">
    <text evidence="5">The sequence shown here is derived from an EMBL/GenBank/DDBJ whole genome shotgun (WGS) entry which is preliminary data.</text>
</comment>
<keyword evidence="1" id="KW-0233">DNA recombination</keyword>
<dbReference type="PROSITE" id="PS51898">
    <property type="entry name" value="TYR_RECOMBINASE"/>
    <property type="match status" value="1"/>
</dbReference>
<proteinExistence type="predicted"/>
<dbReference type="CDD" id="cd00397">
    <property type="entry name" value="DNA_BRE_C"/>
    <property type="match status" value="1"/>
</dbReference>
<dbReference type="EMBL" id="JBEPAZ010000034">
    <property type="protein sequence ID" value="MER6431908.1"/>
    <property type="molecule type" value="Genomic_DNA"/>
</dbReference>
<dbReference type="Gene3D" id="1.10.443.10">
    <property type="entry name" value="Intergrase catalytic core"/>
    <property type="match status" value="1"/>
</dbReference>
<keyword evidence="2" id="KW-0175">Coiled coil</keyword>
<dbReference type="Pfam" id="PF00589">
    <property type="entry name" value="Phage_integrase"/>
    <property type="match status" value="1"/>
</dbReference>
<feature type="region of interest" description="Disordered" evidence="3">
    <location>
        <begin position="821"/>
        <end position="880"/>
    </location>
</feature>
<dbReference type="Pfam" id="PF19776">
    <property type="entry name" value="DUF6262"/>
    <property type="match status" value="1"/>
</dbReference>
<evidence type="ECO:0000313" key="5">
    <source>
        <dbReference type="EMBL" id="MER6431908.1"/>
    </source>
</evidence>
<evidence type="ECO:0000313" key="6">
    <source>
        <dbReference type="Proteomes" id="UP001470023"/>
    </source>
</evidence>
<feature type="coiled-coil region" evidence="2">
    <location>
        <begin position="999"/>
        <end position="1047"/>
    </location>
</feature>
<feature type="compositionally biased region" description="Basic residues" evidence="3">
    <location>
        <begin position="852"/>
        <end position="866"/>
    </location>
</feature>
<feature type="domain" description="Tyr recombinase" evidence="4">
    <location>
        <begin position="503"/>
        <end position="701"/>
    </location>
</feature>